<sequence>MGLVTGGMATVAVKPAAYFFVLTNHRLILLGNHNGRVGQRVEGVLPRAQMHAGPLRTHLLTMSMDVSVDGAPAPYRFSWGRAQGALARQAAAAIAAPMVM</sequence>
<reference evidence="1" key="1">
    <citation type="journal article" date="2014" name="Int. J. Syst. Evol. Microbiol.">
        <title>Complete genome sequence of Corynebacterium casei LMG S-19264T (=DSM 44701T), isolated from a smear-ripened cheese.</title>
        <authorList>
            <consortium name="US DOE Joint Genome Institute (JGI-PGF)"/>
            <person name="Walter F."/>
            <person name="Albersmeier A."/>
            <person name="Kalinowski J."/>
            <person name="Ruckert C."/>
        </authorList>
    </citation>
    <scope>NUCLEOTIDE SEQUENCE</scope>
    <source>
        <strain evidence="1">JCM 4059</strain>
    </source>
</reference>
<accession>A0A919B9U4</accession>
<dbReference type="AlphaFoldDB" id="A0A919B9U4"/>
<organism evidence="1 2">
    <name type="scientific">Streptomyces mashuensis</name>
    <dbReference type="NCBI Taxonomy" id="33904"/>
    <lineage>
        <taxon>Bacteria</taxon>
        <taxon>Bacillati</taxon>
        <taxon>Actinomycetota</taxon>
        <taxon>Actinomycetes</taxon>
        <taxon>Kitasatosporales</taxon>
        <taxon>Streptomycetaceae</taxon>
        <taxon>Streptomyces</taxon>
    </lineage>
</organism>
<comment type="caution">
    <text evidence="1">The sequence shown here is derived from an EMBL/GenBank/DDBJ whole genome shotgun (WGS) entry which is preliminary data.</text>
</comment>
<reference evidence="1" key="2">
    <citation type="submission" date="2020-09" db="EMBL/GenBank/DDBJ databases">
        <authorList>
            <person name="Sun Q."/>
            <person name="Ohkuma M."/>
        </authorList>
    </citation>
    <scope>NUCLEOTIDE SEQUENCE</scope>
    <source>
        <strain evidence="1">JCM 4059</strain>
    </source>
</reference>
<gene>
    <name evidence="1" type="ORF">GCM10010218_59830</name>
</gene>
<name>A0A919B9U4_9ACTN</name>
<keyword evidence="2" id="KW-1185">Reference proteome</keyword>
<proteinExistence type="predicted"/>
<dbReference type="Proteomes" id="UP000638313">
    <property type="component" value="Unassembled WGS sequence"/>
</dbReference>
<evidence type="ECO:0000313" key="1">
    <source>
        <dbReference type="EMBL" id="GHF70603.1"/>
    </source>
</evidence>
<protein>
    <recommendedName>
        <fullName evidence="3">YokE-like PH domain-containing protein</fullName>
    </recommendedName>
</protein>
<dbReference type="EMBL" id="BNBD01000020">
    <property type="protein sequence ID" value="GHF70603.1"/>
    <property type="molecule type" value="Genomic_DNA"/>
</dbReference>
<evidence type="ECO:0000313" key="2">
    <source>
        <dbReference type="Proteomes" id="UP000638313"/>
    </source>
</evidence>
<evidence type="ECO:0008006" key="3">
    <source>
        <dbReference type="Google" id="ProtNLM"/>
    </source>
</evidence>